<dbReference type="PRINTS" id="PR00455">
    <property type="entry name" value="HTHTETR"/>
</dbReference>
<feature type="DNA-binding region" description="H-T-H motif" evidence="3">
    <location>
        <begin position="46"/>
        <end position="65"/>
    </location>
</feature>
<dbReference type="PANTHER" id="PTHR43479">
    <property type="entry name" value="ACREF/ENVCD OPERON REPRESSOR-RELATED"/>
    <property type="match status" value="1"/>
</dbReference>
<dbReference type="OrthoDB" id="9812484at2"/>
<evidence type="ECO:0000256" key="1">
    <source>
        <dbReference type="ARBA" id="ARBA00022491"/>
    </source>
</evidence>
<dbReference type="InterPro" id="IPR023772">
    <property type="entry name" value="DNA-bd_HTH_TetR-type_CS"/>
</dbReference>
<dbReference type="PANTHER" id="PTHR43479:SF11">
    <property type="entry name" value="ACREF_ENVCD OPERON REPRESSOR-RELATED"/>
    <property type="match status" value="1"/>
</dbReference>
<dbReference type="SUPFAM" id="SSF46689">
    <property type="entry name" value="Homeodomain-like"/>
    <property type="match status" value="1"/>
</dbReference>
<organism evidence="5 6">
    <name type="scientific">Niallia endozanthoxylica</name>
    <dbReference type="NCBI Taxonomy" id="2036016"/>
    <lineage>
        <taxon>Bacteria</taxon>
        <taxon>Bacillati</taxon>
        <taxon>Bacillota</taxon>
        <taxon>Bacilli</taxon>
        <taxon>Bacillales</taxon>
        <taxon>Bacillaceae</taxon>
        <taxon>Niallia</taxon>
    </lineage>
</organism>
<keyword evidence="6" id="KW-1185">Reference proteome</keyword>
<dbReference type="EMBL" id="VYKL01000005">
    <property type="protein sequence ID" value="KAA9031180.1"/>
    <property type="molecule type" value="Genomic_DNA"/>
</dbReference>
<protein>
    <submittedName>
        <fullName evidence="5">TetR/AcrR family transcriptional regulator</fullName>
    </submittedName>
</protein>
<dbReference type="AlphaFoldDB" id="A0A5J5I4N9"/>
<dbReference type="InterPro" id="IPR036271">
    <property type="entry name" value="Tet_transcr_reg_TetR-rel_C_sf"/>
</dbReference>
<comment type="caution">
    <text evidence="5">The sequence shown here is derived from an EMBL/GenBank/DDBJ whole genome shotgun (WGS) entry which is preliminary data.</text>
</comment>
<dbReference type="Pfam" id="PF00440">
    <property type="entry name" value="TetR_N"/>
    <property type="match status" value="1"/>
</dbReference>
<dbReference type="GO" id="GO:0003677">
    <property type="term" value="F:DNA binding"/>
    <property type="evidence" value="ECO:0007669"/>
    <property type="project" value="UniProtKB-UniRule"/>
</dbReference>
<dbReference type="PROSITE" id="PS01081">
    <property type="entry name" value="HTH_TETR_1"/>
    <property type="match status" value="1"/>
</dbReference>
<dbReference type="InterPro" id="IPR050624">
    <property type="entry name" value="HTH-type_Tx_Regulator"/>
</dbReference>
<evidence type="ECO:0000256" key="2">
    <source>
        <dbReference type="ARBA" id="ARBA00023125"/>
    </source>
</evidence>
<dbReference type="SUPFAM" id="SSF48498">
    <property type="entry name" value="Tetracyclin repressor-like, C-terminal domain"/>
    <property type="match status" value="1"/>
</dbReference>
<dbReference type="RefSeq" id="WP_150438263.1">
    <property type="nucleotide sequence ID" value="NZ_VYKL01000005.1"/>
</dbReference>
<dbReference type="Proteomes" id="UP000326671">
    <property type="component" value="Unassembled WGS sequence"/>
</dbReference>
<sequence>MSEHEDRQLVGAFPYVPQQKRAQQKRNSLLESGRELFIKNGYEPTTAKEIATHAGVAIGTFYRYFSDKRQLLLSLLQNQLDKMLPPEPKWVMANPERFLASILESHFKQLEQIGLHQVLPELIIRDPELAEVLIQSRKNWHARILTGLQQAKEKGLTWPDLELEMVAWSILVILENIPKKEKESGLKTDCVELAKIICRMVFPPKGMTP</sequence>
<evidence type="ECO:0000259" key="4">
    <source>
        <dbReference type="PROSITE" id="PS50977"/>
    </source>
</evidence>
<keyword evidence="2 3" id="KW-0238">DNA-binding</keyword>
<evidence type="ECO:0000256" key="3">
    <source>
        <dbReference type="PROSITE-ProRule" id="PRU00335"/>
    </source>
</evidence>
<dbReference type="InterPro" id="IPR001647">
    <property type="entry name" value="HTH_TetR"/>
</dbReference>
<evidence type="ECO:0000313" key="6">
    <source>
        <dbReference type="Proteomes" id="UP000326671"/>
    </source>
</evidence>
<dbReference type="InterPro" id="IPR009057">
    <property type="entry name" value="Homeodomain-like_sf"/>
</dbReference>
<dbReference type="PROSITE" id="PS50977">
    <property type="entry name" value="HTH_TETR_2"/>
    <property type="match status" value="1"/>
</dbReference>
<keyword evidence="1" id="KW-0678">Repressor</keyword>
<dbReference type="Gene3D" id="1.10.357.10">
    <property type="entry name" value="Tetracycline Repressor, domain 2"/>
    <property type="match status" value="1"/>
</dbReference>
<evidence type="ECO:0000313" key="5">
    <source>
        <dbReference type="EMBL" id="KAA9031180.1"/>
    </source>
</evidence>
<proteinExistence type="predicted"/>
<feature type="domain" description="HTH tetR-type" evidence="4">
    <location>
        <begin position="23"/>
        <end position="83"/>
    </location>
</feature>
<gene>
    <name evidence="5" type="ORF">F4V44_01755</name>
</gene>
<accession>A0A5J5I4N9</accession>
<name>A0A5J5I4N9_9BACI</name>
<reference evidence="5 6" key="1">
    <citation type="submission" date="2019-09" db="EMBL/GenBank/DDBJ databases">
        <title>Whole genome sequences of isolates from the Mars Exploration Rovers.</title>
        <authorList>
            <person name="Seuylemezian A."/>
            <person name="Vaishampayan P."/>
        </authorList>
    </citation>
    <scope>NUCLEOTIDE SEQUENCE [LARGE SCALE GENOMIC DNA]</scope>
    <source>
        <strain evidence="5 6">MER_TA_151</strain>
    </source>
</reference>